<dbReference type="EMBL" id="FQZQ01000032">
    <property type="protein sequence ID" value="SHK47805.1"/>
    <property type="molecule type" value="Genomic_DNA"/>
</dbReference>
<dbReference type="Proteomes" id="UP000183982">
    <property type="component" value="Unassembled WGS sequence"/>
</dbReference>
<keyword evidence="2" id="KW-1185">Reference proteome</keyword>
<evidence type="ECO:0000313" key="2">
    <source>
        <dbReference type="Proteomes" id="UP000183982"/>
    </source>
</evidence>
<organism evidence="1 2">
    <name type="scientific">Shimia gijangensis</name>
    <dbReference type="NCBI Taxonomy" id="1470563"/>
    <lineage>
        <taxon>Bacteria</taxon>
        <taxon>Pseudomonadati</taxon>
        <taxon>Pseudomonadota</taxon>
        <taxon>Alphaproteobacteria</taxon>
        <taxon>Rhodobacterales</taxon>
        <taxon>Roseobacteraceae</taxon>
    </lineage>
</organism>
<accession>A0A1M6SSZ9</accession>
<protein>
    <recommendedName>
        <fullName evidence="3">TnsA endonuclease N-terminal domain-containing protein</fullName>
    </recommendedName>
</protein>
<dbReference type="STRING" id="1470563.SAMN05444000_1324"/>
<gene>
    <name evidence="1" type="ORF">SAMN05444000_1324</name>
</gene>
<dbReference type="OrthoDB" id="7982727at2"/>
<reference evidence="2" key="1">
    <citation type="submission" date="2016-11" db="EMBL/GenBank/DDBJ databases">
        <authorList>
            <person name="Varghese N."/>
            <person name="Submissions S."/>
        </authorList>
    </citation>
    <scope>NUCLEOTIDE SEQUENCE [LARGE SCALE GENOMIC DNA]</scope>
    <source>
        <strain evidence="2">DSM 100564</strain>
    </source>
</reference>
<name>A0A1M6SSZ9_9RHOB</name>
<dbReference type="RefSeq" id="WP_073256576.1">
    <property type="nucleotide sequence ID" value="NZ_FQZQ01000032.1"/>
</dbReference>
<evidence type="ECO:0000313" key="1">
    <source>
        <dbReference type="EMBL" id="SHK47805.1"/>
    </source>
</evidence>
<dbReference type="AlphaFoldDB" id="A0A1M6SSZ9"/>
<proteinExistence type="predicted"/>
<sequence>MGQTIYKNQLLSAKSAEGSTSEIKLPSDSRADRKVKAASKGHCIAHTVLGRGTGFKVQAESNLELANLLMLNARPDVTFLKEQARFDWRDDAGKPRCHFFDAYAEFQGSQRVAITVKPQVRLKSGRFLDEIREVTRHAVNSNFCDTVRLITEADIDPAQLRNAAMYRAVQEIDEEADSKALEVACGLKGAVKLRALTIQTGLAARGYRALIRLCRDGVLAPESSMAITPETKLIFKDQ</sequence>
<evidence type="ECO:0008006" key="3">
    <source>
        <dbReference type="Google" id="ProtNLM"/>
    </source>
</evidence>